<evidence type="ECO:0000256" key="1">
    <source>
        <dbReference type="SAM" id="MobiDB-lite"/>
    </source>
</evidence>
<reference evidence="2" key="2">
    <citation type="submission" date="2023-05" db="EMBL/GenBank/DDBJ databases">
        <authorList>
            <consortium name="Lawrence Berkeley National Laboratory"/>
            <person name="Steindorff A."/>
            <person name="Hensen N."/>
            <person name="Bonometti L."/>
            <person name="Westerberg I."/>
            <person name="Brannstrom I.O."/>
            <person name="Guillou S."/>
            <person name="Cros-Aarteil S."/>
            <person name="Calhoun S."/>
            <person name="Haridas S."/>
            <person name="Kuo A."/>
            <person name="Mondo S."/>
            <person name="Pangilinan J."/>
            <person name="Riley R."/>
            <person name="Labutti K."/>
            <person name="Andreopoulos B."/>
            <person name="Lipzen A."/>
            <person name="Chen C."/>
            <person name="Yanf M."/>
            <person name="Daum C."/>
            <person name="Ng V."/>
            <person name="Clum A."/>
            <person name="Ohm R."/>
            <person name="Martin F."/>
            <person name="Silar P."/>
            <person name="Natvig D."/>
            <person name="Lalanne C."/>
            <person name="Gautier V."/>
            <person name="Ament-Velasquez S.L."/>
            <person name="Kruys A."/>
            <person name="Hutchinson M.I."/>
            <person name="Powell A.J."/>
            <person name="Barry K."/>
            <person name="Miller A.N."/>
            <person name="Grigoriev I.V."/>
            <person name="Debuchy R."/>
            <person name="Gladieux P."/>
            <person name="Thoren M.H."/>
            <person name="Johannesson H."/>
        </authorList>
    </citation>
    <scope>NUCLEOTIDE SEQUENCE</scope>
    <source>
        <strain evidence="2">PSN309</strain>
    </source>
</reference>
<accession>A0AAN7AKF9</accession>
<dbReference type="Proteomes" id="UP001302126">
    <property type="component" value="Unassembled WGS sequence"/>
</dbReference>
<dbReference type="AlphaFoldDB" id="A0AAN7AKF9"/>
<evidence type="ECO:0000313" key="2">
    <source>
        <dbReference type="EMBL" id="KAK4189999.1"/>
    </source>
</evidence>
<comment type="caution">
    <text evidence="2">The sequence shown here is derived from an EMBL/GenBank/DDBJ whole genome shotgun (WGS) entry which is preliminary data.</text>
</comment>
<evidence type="ECO:0000313" key="3">
    <source>
        <dbReference type="Proteomes" id="UP001302126"/>
    </source>
</evidence>
<keyword evidence="3" id="KW-1185">Reference proteome</keyword>
<feature type="compositionally biased region" description="Pro residues" evidence="1">
    <location>
        <begin position="16"/>
        <end position="25"/>
    </location>
</feature>
<protein>
    <submittedName>
        <fullName evidence="2">Uncharacterized protein</fullName>
    </submittedName>
</protein>
<sequence>MESNCVGGQSGGGLPVMPPMSPPPSLSRASIPGLIIHTPPPPGCRPNADSLSAFVSLPMIEDLLCVNQRTYHPRVFHTVQKFTPGPVTRRARGNTTGLDQTSVRVLKTDMTALHYRKAASQPASLVNQRIPVVWALDKARAFHSTHHNAVLLGPSRSRQDRCQEGTTDQILYSWAPANPPPQIPGILAIPALFTQQHQQQQYMHTVSYLDDRPGGGPRPRPKTPCRGGLVLITIDWS</sequence>
<proteinExistence type="predicted"/>
<name>A0AAN7AKF9_9PEZI</name>
<organism evidence="2 3">
    <name type="scientific">Podospora australis</name>
    <dbReference type="NCBI Taxonomy" id="1536484"/>
    <lineage>
        <taxon>Eukaryota</taxon>
        <taxon>Fungi</taxon>
        <taxon>Dikarya</taxon>
        <taxon>Ascomycota</taxon>
        <taxon>Pezizomycotina</taxon>
        <taxon>Sordariomycetes</taxon>
        <taxon>Sordariomycetidae</taxon>
        <taxon>Sordariales</taxon>
        <taxon>Podosporaceae</taxon>
        <taxon>Podospora</taxon>
    </lineage>
</organism>
<reference evidence="2" key="1">
    <citation type="journal article" date="2023" name="Mol. Phylogenet. Evol.">
        <title>Genome-scale phylogeny and comparative genomics of the fungal order Sordariales.</title>
        <authorList>
            <person name="Hensen N."/>
            <person name="Bonometti L."/>
            <person name="Westerberg I."/>
            <person name="Brannstrom I.O."/>
            <person name="Guillou S."/>
            <person name="Cros-Aarteil S."/>
            <person name="Calhoun S."/>
            <person name="Haridas S."/>
            <person name="Kuo A."/>
            <person name="Mondo S."/>
            <person name="Pangilinan J."/>
            <person name="Riley R."/>
            <person name="LaButti K."/>
            <person name="Andreopoulos B."/>
            <person name="Lipzen A."/>
            <person name="Chen C."/>
            <person name="Yan M."/>
            <person name="Daum C."/>
            <person name="Ng V."/>
            <person name="Clum A."/>
            <person name="Steindorff A."/>
            <person name="Ohm R.A."/>
            <person name="Martin F."/>
            <person name="Silar P."/>
            <person name="Natvig D.O."/>
            <person name="Lalanne C."/>
            <person name="Gautier V."/>
            <person name="Ament-Velasquez S.L."/>
            <person name="Kruys A."/>
            <person name="Hutchinson M.I."/>
            <person name="Powell A.J."/>
            <person name="Barry K."/>
            <person name="Miller A.N."/>
            <person name="Grigoriev I.V."/>
            <person name="Debuchy R."/>
            <person name="Gladieux P."/>
            <person name="Hiltunen Thoren M."/>
            <person name="Johannesson H."/>
        </authorList>
    </citation>
    <scope>NUCLEOTIDE SEQUENCE</scope>
    <source>
        <strain evidence="2">PSN309</strain>
    </source>
</reference>
<gene>
    <name evidence="2" type="ORF">QBC35DRAFT_118170</name>
</gene>
<dbReference type="EMBL" id="MU864370">
    <property type="protein sequence ID" value="KAK4189999.1"/>
    <property type="molecule type" value="Genomic_DNA"/>
</dbReference>
<feature type="region of interest" description="Disordered" evidence="1">
    <location>
        <begin position="1"/>
        <end position="25"/>
    </location>
</feature>